<accession>A0A9X1ULJ2</accession>
<evidence type="ECO:0000256" key="2">
    <source>
        <dbReference type="SAM" id="SignalP"/>
    </source>
</evidence>
<proteinExistence type="predicted"/>
<name>A0A9X1ULJ2_9BURK</name>
<evidence type="ECO:0000256" key="1">
    <source>
        <dbReference type="SAM" id="MobiDB-lite"/>
    </source>
</evidence>
<dbReference type="EMBL" id="JAKLJA010000039">
    <property type="protein sequence ID" value="MCG5077609.1"/>
    <property type="molecule type" value="Genomic_DNA"/>
</dbReference>
<evidence type="ECO:0000313" key="4">
    <source>
        <dbReference type="Proteomes" id="UP001139308"/>
    </source>
</evidence>
<gene>
    <name evidence="3" type="ORF">L5014_30430</name>
</gene>
<sequence>MKVVTAAAVATATVASNISYAQPTPVSDMPTTLPGNLRYAQPEDAPQMARTLTSHLNSAQQADLPTNQSASPQGGEGVTQMISKPKTSVEFAQNLKVIFDDDLLLQDAFYTEAYLKDIFNLEEISIFDDANGADRQISIMANVPGSVIPRIKLSESFGGSTSGARFGGGKTTHQSGSVTAVLNFGVYEGGPDFDRTERIFAKKFVRVPPQPSPHGGPGEATAPHGNETWKFEQVDGQIEKKLTVGFNSAGELSRVLVELKKN</sequence>
<keyword evidence="4" id="KW-1185">Reference proteome</keyword>
<organism evidence="3 4">
    <name type="scientific">Paraburkholderia tagetis</name>
    <dbReference type="NCBI Taxonomy" id="2913261"/>
    <lineage>
        <taxon>Bacteria</taxon>
        <taxon>Pseudomonadati</taxon>
        <taxon>Pseudomonadota</taxon>
        <taxon>Betaproteobacteria</taxon>
        <taxon>Burkholderiales</taxon>
        <taxon>Burkholderiaceae</taxon>
        <taxon>Paraburkholderia</taxon>
    </lineage>
</organism>
<evidence type="ECO:0000313" key="3">
    <source>
        <dbReference type="EMBL" id="MCG5077609.1"/>
    </source>
</evidence>
<feature type="chain" id="PRO_5040980034" evidence="2">
    <location>
        <begin position="22"/>
        <end position="262"/>
    </location>
</feature>
<dbReference type="AlphaFoldDB" id="A0A9X1ULJ2"/>
<comment type="caution">
    <text evidence="3">The sequence shown here is derived from an EMBL/GenBank/DDBJ whole genome shotgun (WGS) entry which is preliminary data.</text>
</comment>
<feature type="region of interest" description="Disordered" evidence="1">
    <location>
        <begin position="206"/>
        <end position="228"/>
    </location>
</feature>
<reference evidence="3" key="1">
    <citation type="submission" date="2022-01" db="EMBL/GenBank/DDBJ databases">
        <title>Genome sequence and assembly of Parabukholderia sp. RG36.</title>
        <authorList>
            <person name="Chhetri G."/>
        </authorList>
    </citation>
    <scope>NUCLEOTIDE SEQUENCE</scope>
    <source>
        <strain evidence="3">RG36</strain>
    </source>
</reference>
<feature type="region of interest" description="Disordered" evidence="1">
    <location>
        <begin position="56"/>
        <end position="80"/>
    </location>
</feature>
<feature type="signal peptide" evidence="2">
    <location>
        <begin position="1"/>
        <end position="21"/>
    </location>
</feature>
<protein>
    <submittedName>
        <fullName evidence="3">Uncharacterized protein</fullName>
    </submittedName>
</protein>
<dbReference type="Proteomes" id="UP001139308">
    <property type="component" value="Unassembled WGS sequence"/>
</dbReference>
<keyword evidence="2" id="KW-0732">Signal</keyword>
<feature type="compositionally biased region" description="Polar residues" evidence="1">
    <location>
        <begin position="56"/>
        <end position="72"/>
    </location>
</feature>
<dbReference type="RefSeq" id="WP_238467508.1">
    <property type="nucleotide sequence ID" value="NZ_JAKLJA010000039.1"/>
</dbReference>